<gene>
    <name evidence="2" type="ORF">METZ01_LOCUS281780</name>
</gene>
<feature type="non-terminal residue" evidence="2">
    <location>
        <position position="42"/>
    </location>
</feature>
<dbReference type="AlphaFoldDB" id="A0A382KWX0"/>
<evidence type="ECO:0008006" key="3">
    <source>
        <dbReference type="Google" id="ProtNLM"/>
    </source>
</evidence>
<name>A0A382KWX0_9ZZZZ</name>
<evidence type="ECO:0000256" key="1">
    <source>
        <dbReference type="SAM" id="Phobius"/>
    </source>
</evidence>
<reference evidence="2" key="1">
    <citation type="submission" date="2018-05" db="EMBL/GenBank/DDBJ databases">
        <authorList>
            <person name="Lanie J.A."/>
            <person name="Ng W.-L."/>
            <person name="Kazmierczak K.M."/>
            <person name="Andrzejewski T.M."/>
            <person name="Davidsen T.M."/>
            <person name="Wayne K.J."/>
            <person name="Tettelin H."/>
            <person name="Glass J.I."/>
            <person name="Rusch D."/>
            <person name="Podicherti R."/>
            <person name="Tsui H.-C.T."/>
            <person name="Winkler M.E."/>
        </authorList>
    </citation>
    <scope>NUCLEOTIDE SEQUENCE</scope>
</reference>
<keyword evidence="1" id="KW-0472">Membrane</keyword>
<feature type="transmembrane region" description="Helical" evidence="1">
    <location>
        <begin position="7"/>
        <end position="29"/>
    </location>
</feature>
<keyword evidence="1" id="KW-1133">Transmembrane helix</keyword>
<accession>A0A382KWX0</accession>
<evidence type="ECO:0000313" key="2">
    <source>
        <dbReference type="EMBL" id="SVC28926.1"/>
    </source>
</evidence>
<sequence>MTRGADIIAVIILIALAIAIIVYLLHWLYRRSSKEVSFVRTG</sequence>
<protein>
    <recommendedName>
        <fullName evidence="3">Band 7 domain-containing protein</fullName>
    </recommendedName>
</protein>
<proteinExistence type="predicted"/>
<dbReference type="EMBL" id="UINC01083325">
    <property type="protein sequence ID" value="SVC28926.1"/>
    <property type="molecule type" value="Genomic_DNA"/>
</dbReference>
<keyword evidence="1" id="KW-0812">Transmembrane</keyword>
<organism evidence="2">
    <name type="scientific">marine metagenome</name>
    <dbReference type="NCBI Taxonomy" id="408172"/>
    <lineage>
        <taxon>unclassified sequences</taxon>
        <taxon>metagenomes</taxon>
        <taxon>ecological metagenomes</taxon>
    </lineage>
</organism>